<dbReference type="RefSeq" id="WP_379898406.1">
    <property type="nucleotide sequence ID" value="NZ_JBHUOV010000002.1"/>
</dbReference>
<name>A0ABW5WNN9_9FLAO</name>
<dbReference type="Proteomes" id="UP001597533">
    <property type="component" value="Unassembled WGS sequence"/>
</dbReference>
<sequence>MGQTIDIDIGIGIATLHDYYMITVMHEGVTVSVDTSQVLIDFAKSHFKNKPFIYITHRKHSYAVDTAIYKETMKIKNLIGFAVVSTKGMAITNASIEKMFVNKPFEIFEELDEAILWAKKIYKLHQLKKKTN</sequence>
<gene>
    <name evidence="1" type="ORF">ACFS5M_07255</name>
</gene>
<comment type="caution">
    <text evidence="1">The sequence shown here is derived from an EMBL/GenBank/DDBJ whole genome shotgun (WGS) entry which is preliminary data.</text>
</comment>
<evidence type="ECO:0008006" key="3">
    <source>
        <dbReference type="Google" id="ProtNLM"/>
    </source>
</evidence>
<keyword evidence="2" id="KW-1185">Reference proteome</keyword>
<dbReference type="EMBL" id="JBHUOV010000002">
    <property type="protein sequence ID" value="MFD2823462.1"/>
    <property type="molecule type" value="Genomic_DNA"/>
</dbReference>
<evidence type="ECO:0000313" key="1">
    <source>
        <dbReference type="EMBL" id="MFD2823462.1"/>
    </source>
</evidence>
<organism evidence="1 2">
    <name type="scientific">Lacinutrix iliipiscaria</name>
    <dbReference type="NCBI Taxonomy" id="1230532"/>
    <lineage>
        <taxon>Bacteria</taxon>
        <taxon>Pseudomonadati</taxon>
        <taxon>Bacteroidota</taxon>
        <taxon>Flavobacteriia</taxon>
        <taxon>Flavobacteriales</taxon>
        <taxon>Flavobacteriaceae</taxon>
        <taxon>Lacinutrix</taxon>
    </lineage>
</organism>
<reference evidence="2" key="1">
    <citation type="journal article" date="2019" name="Int. J. Syst. Evol. Microbiol.">
        <title>The Global Catalogue of Microorganisms (GCM) 10K type strain sequencing project: providing services to taxonomists for standard genome sequencing and annotation.</title>
        <authorList>
            <consortium name="The Broad Institute Genomics Platform"/>
            <consortium name="The Broad Institute Genome Sequencing Center for Infectious Disease"/>
            <person name="Wu L."/>
            <person name="Ma J."/>
        </authorList>
    </citation>
    <scope>NUCLEOTIDE SEQUENCE [LARGE SCALE GENOMIC DNA]</scope>
    <source>
        <strain evidence="2">KCTC 32141</strain>
    </source>
</reference>
<proteinExistence type="predicted"/>
<accession>A0ABW5WNN9</accession>
<protein>
    <recommendedName>
        <fullName evidence="3">STAS/SEC14 domain-containing protein</fullName>
    </recommendedName>
</protein>
<evidence type="ECO:0000313" key="2">
    <source>
        <dbReference type="Proteomes" id="UP001597533"/>
    </source>
</evidence>